<evidence type="ECO:0000259" key="5">
    <source>
        <dbReference type="PROSITE" id="PS51269"/>
    </source>
</evidence>
<dbReference type="Pfam" id="PF07258">
    <property type="entry name" value="COMM_domain"/>
    <property type="match status" value="1"/>
</dbReference>
<dbReference type="GO" id="GO:0007165">
    <property type="term" value="P:signal transduction"/>
    <property type="evidence" value="ECO:0000318"/>
    <property type="project" value="GO_Central"/>
</dbReference>
<reference evidence="6 7" key="1">
    <citation type="journal article" date="2008" name="Nature">
        <title>Genome analysis of the platypus reveals unique signatures of evolution.</title>
        <authorList>
            <person name="Warren W.C."/>
            <person name="Hillier L.W."/>
            <person name="Marshall Graves J.A."/>
            <person name="Birney E."/>
            <person name="Ponting C.P."/>
            <person name="Grutzner F."/>
            <person name="Belov K."/>
            <person name="Miller W."/>
            <person name="Clarke L."/>
            <person name="Chinwalla A.T."/>
            <person name="Yang S.P."/>
            <person name="Heger A."/>
            <person name="Locke D.P."/>
            <person name="Miethke P."/>
            <person name="Waters P.D."/>
            <person name="Veyrunes F."/>
            <person name="Fulton L."/>
            <person name="Fulton B."/>
            <person name="Graves T."/>
            <person name="Wallis J."/>
            <person name="Puente X.S."/>
            <person name="Lopez-Otin C."/>
            <person name="Ordonez G.R."/>
            <person name="Eichler E.E."/>
            <person name="Chen L."/>
            <person name="Cheng Z."/>
            <person name="Deakin J.E."/>
            <person name="Alsop A."/>
            <person name="Thompson K."/>
            <person name="Kirby P."/>
            <person name="Papenfuss A.T."/>
            <person name="Wakefield M.J."/>
            <person name="Olender T."/>
            <person name="Lancet D."/>
            <person name="Huttley G.A."/>
            <person name="Smit A.F."/>
            <person name="Pask A."/>
            <person name="Temple-Smith P."/>
            <person name="Batzer M.A."/>
            <person name="Walker J.A."/>
            <person name="Konkel M.K."/>
            <person name="Harris R.S."/>
            <person name="Whittington C.M."/>
            <person name="Wong E.S."/>
            <person name="Gemmell N.J."/>
            <person name="Buschiazzo E."/>
            <person name="Vargas Jentzsch I.M."/>
            <person name="Merkel A."/>
            <person name="Schmitz J."/>
            <person name="Zemann A."/>
            <person name="Churakov G."/>
            <person name="Kriegs J.O."/>
            <person name="Brosius J."/>
            <person name="Murchison E.P."/>
            <person name="Sachidanandam R."/>
            <person name="Smith C."/>
            <person name="Hannon G.J."/>
            <person name="Tsend-Ayush E."/>
            <person name="McMillan D."/>
            <person name="Attenborough R."/>
            <person name="Rens W."/>
            <person name="Ferguson-Smith M."/>
            <person name="Lefevre C.M."/>
            <person name="Sharp J.A."/>
            <person name="Nicholas K.R."/>
            <person name="Ray D.A."/>
            <person name="Kube M."/>
            <person name="Reinhardt R."/>
            <person name="Pringle T.H."/>
            <person name="Taylor J."/>
            <person name="Jones R.C."/>
            <person name="Nixon B."/>
            <person name="Dacheux J.L."/>
            <person name="Niwa H."/>
            <person name="Sekita Y."/>
            <person name="Huang X."/>
            <person name="Stark A."/>
            <person name="Kheradpour P."/>
            <person name="Kellis M."/>
            <person name="Flicek P."/>
            <person name="Chen Y."/>
            <person name="Webber C."/>
            <person name="Hardison R."/>
            <person name="Nelson J."/>
            <person name="Hallsworth-Pepin K."/>
            <person name="Delehaunty K."/>
            <person name="Markovic C."/>
            <person name="Minx P."/>
            <person name="Feng Y."/>
            <person name="Kremitzki C."/>
            <person name="Mitreva M."/>
            <person name="Glasscock J."/>
            <person name="Wylie T."/>
            <person name="Wohldmann P."/>
            <person name="Thiru P."/>
            <person name="Nhan M.N."/>
            <person name="Pohl C.S."/>
            <person name="Smith S.M."/>
            <person name="Hou S."/>
            <person name="Nefedov M."/>
            <person name="de Jong P.J."/>
            <person name="Renfree M.B."/>
            <person name="Mardis E.R."/>
            <person name="Wilson R.K."/>
        </authorList>
    </citation>
    <scope>NUCLEOTIDE SEQUENCE [LARGE SCALE GENOMIC DNA]</scope>
    <source>
        <strain evidence="6 7">Glennie</strain>
    </source>
</reference>
<dbReference type="InterPro" id="IPR017920">
    <property type="entry name" value="COMM"/>
</dbReference>
<comment type="similarity">
    <text evidence="3">Belongs to the COMM domain-containing protein 6 family.</text>
</comment>
<sequence length="166" mass="18151">MTERQPLQSSALPTELSKAPGTGYMYMHMLIDIQWKLGMAVSSDSCRSLKYPYVSVTLKVADQSGQIVNKSFEMTVPQFQVCNSNIGFSVSCRTMLLSRLEQTGRKRGMPSPPSPPSTPPLLPRAHVHLCVAAVQSGEREEVIVDLLGLPSLGREARQEAGSFCPV</sequence>
<dbReference type="Ensembl" id="ENSOANT00000053434.1">
    <property type="protein sequence ID" value="ENSOANP00000053824.1"/>
    <property type="gene ID" value="ENSOANG00000043026.1"/>
</dbReference>
<dbReference type="GO" id="GO:0051059">
    <property type="term" value="F:NF-kappaB binding"/>
    <property type="evidence" value="ECO:0000318"/>
    <property type="project" value="GO_Central"/>
</dbReference>
<evidence type="ECO:0000256" key="2">
    <source>
        <dbReference type="ARBA" id="ARBA00093393"/>
    </source>
</evidence>
<feature type="domain" description="COMM" evidence="5">
    <location>
        <begin position="29"/>
        <end position="97"/>
    </location>
</feature>
<organism evidence="6 7">
    <name type="scientific">Ornithorhynchus anatinus</name>
    <name type="common">Duckbill platypus</name>
    <dbReference type="NCBI Taxonomy" id="9258"/>
    <lineage>
        <taxon>Eukaryota</taxon>
        <taxon>Metazoa</taxon>
        <taxon>Chordata</taxon>
        <taxon>Craniata</taxon>
        <taxon>Vertebrata</taxon>
        <taxon>Euteleostomi</taxon>
        <taxon>Mammalia</taxon>
        <taxon>Monotremata</taxon>
        <taxon>Ornithorhynchidae</taxon>
        <taxon>Ornithorhynchus</taxon>
    </lineage>
</organism>
<evidence type="ECO:0000256" key="4">
    <source>
        <dbReference type="SAM" id="MobiDB-lite"/>
    </source>
</evidence>
<keyword evidence="7" id="KW-1185">Reference proteome</keyword>
<dbReference type="PROSITE" id="PS51269">
    <property type="entry name" value="COMM"/>
    <property type="match status" value="1"/>
</dbReference>
<evidence type="ECO:0000313" key="6">
    <source>
        <dbReference type="Ensembl" id="ENSOANP00000053824.1"/>
    </source>
</evidence>
<dbReference type="PANTHER" id="PTHR16231">
    <property type="entry name" value="COMM DOMAIN-CONTAINING PROTEIN 4-8 FAMILY MEMBER"/>
    <property type="match status" value="1"/>
</dbReference>
<comment type="function">
    <text evidence="2">Scaffold protein in the commander complex that is essential for endosomal recycling of transmembrane cargos; the commander complex is composed of the CCC subcomplex and the retriever subcomplex. May modulate activity of cullin-RING E3 ubiquitin ligase (CRL) complexes. Down-regulates activation of NF-kappa-B. Inhibits TNF-induced NFKB1 activation.</text>
</comment>
<proteinExistence type="inferred from homology"/>
<feature type="compositionally biased region" description="Pro residues" evidence="4">
    <location>
        <begin position="110"/>
        <end position="121"/>
    </location>
</feature>
<feature type="region of interest" description="Disordered" evidence="4">
    <location>
        <begin position="102"/>
        <end position="121"/>
    </location>
</feature>
<name>A0A6I8PND6_ORNAN</name>
<reference evidence="6" key="2">
    <citation type="submission" date="2025-08" db="UniProtKB">
        <authorList>
            <consortium name="Ensembl"/>
        </authorList>
    </citation>
    <scope>IDENTIFICATION</scope>
    <source>
        <strain evidence="6">Glennie</strain>
    </source>
</reference>
<evidence type="ECO:0000256" key="3">
    <source>
        <dbReference type="ARBA" id="ARBA00093468"/>
    </source>
</evidence>
<reference evidence="6" key="3">
    <citation type="submission" date="2025-09" db="UniProtKB">
        <authorList>
            <consortium name="Ensembl"/>
        </authorList>
    </citation>
    <scope>IDENTIFICATION</scope>
    <source>
        <strain evidence="6">Glennie</strain>
    </source>
</reference>
<evidence type="ECO:0000313" key="7">
    <source>
        <dbReference type="Proteomes" id="UP000002279"/>
    </source>
</evidence>
<protein>
    <recommendedName>
        <fullName evidence="1">COMM domain-containing protein 6</fullName>
    </recommendedName>
</protein>
<dbReference type="Bgee" id="ENSOANG00000043026">
    <property type="expression patterns" value="Expressed in endometrium and 7 other cell types or tissues"/>
</dbReference>
<dbReference type="InParanoid" id="A0A6I8PND6"/>
<dbReference type="GeneTree" id="ENSGT00390000018369"/>
<evidence type="ECO:0000256" key="1">
    <source>
        <dbReference type="ARBA" id="ARBA00039908"/>
    </source>
</evidence>
<dbReference type="InterPro" id="IPR047155">
    <property type="entry name" value="COMMD4/6/7/8"/>
</dbReference>
<dbReference type="AlphaFoldDB" id="A0A6I8PND6"/>
<dbReference type="PANTHER" id="PTHR16231:SF5">
    <property type="entry name" value="COMM DOMAIN-CONTAINING PROTEIN 6"/>
    <property type="match status" value="1"/>
</dbReference>
<accession>A0A6I8PND6</accession>
<dbReference type="Proteomes" id="UP000002279">
    <property type="component" value="Chromosome 2"/>
</dbReference>